<dbReference type="EMBL" id="PXYI01000005">
    <property type="protein sequence ID" value="PSJ38828.1"/>
    <property type="molecule type" value="Genomic_DNA"/>
</dbReference>
<dbReference type="RefSeq" id="WP_106514021.1">
    <property type="nucleotide sequence ID" value="NZ_PXYI01000005.1"/>
</dbReference>
<dbReference type="OrthoDB" id="6194004at2"/>
<dbReference type="Proteomes" id="UP000241167">
    <property type="component" value="Unassembled WGS sequence"/>
</dbReference>
<evidence type="ECO:0000313" key="1">
    <source>
        <dbReference type="EMBL" id="PSJ38828.1"/>
    </source>
</evidence>
<accession>A0A2P7QLH5</accession>
<evidence type="ECO:0000313" key="2">
    <source>
        <dbReference type="Proteomes" id="UP000241167"/>
    </source>
</evidence>
<dbReference type="SUPFAM" id="SSF48452">
    <property type="entry name" value="TPR-like"/>
    <property type="match status" value="1"/>
</dbReference>
<dbReference type="Gene3D" id="1.25.40.10">
    <property type="entry name" value="Tetratricopeptide repeat domain"/>
    <property type="match status" value="1"/>
</dbReference>
<sequence length="197" mass="21397">MNDAPPDRHRLHLGIAEAGKLLALKGRHKEALQRYREALKLAHSAGAPQLFGRHYLQCVLESLEHLGDHAGLRDLAGQAAAAAETAGESPFHRRDRAALLERVGVAELKSGDSAAALRTFAQVVELAGPEGQPLSAQLLEWMKRGFDVGTTRLAEAQRSHAYWTVRQETVDPVRAIDMPVPSSVSNPVPNKEIFHGG</sequence>
<proteinExistence type="predicted"/>
<keyword evidence="1" id="KW-0413">Isomerase</keyword>
<dbReference type="InterPro" id="IPR011990">
    <property type="entry name" value="TPR-like_helical_dom_sf"/>
</dbReference>
<name>A0A2P7QLH5_9SPHN</name>
<comment type="caution">
    <text evidence="1">The sequence shown here is derived from an EMBL/GenBank/DDBJ whole genome shotgun (WGS) entry which is preliminary data.</text>
</comment>
<protein>
    <submittedName>
        <fullName evidence="1">Peptidylprolyl isomerase</fullName>
    </submittedName>
</protein>
<gene>
    <name evidence="1" type="ORF">C7I55_15995</name>
</gene>
<dbReference type="AlphaFoldDB" id="A0A2P7QLH5"/>
<dbReference type="GO" id="GO:0016853">
    <property type="term" value="F:isomerase activity"/>
    <property type="evidence" value="ECO:0007669"/>
    <property type="project" value="UniProtKB-KW"/>
</dbReference>
<reference evidence="1 2" key="1">
    <citation type="submission" date="2018-03" db="EMBL/GenBank/DDBJ databases">
        <title>The draft genome of Sphingosinicella sp. GL-C-18.</title>
        <authorList>
            <person name="Liu L."/>
            <person name="Li L."/>
            <person name="Liang L."/>
            <person name="Zhang X."/>
            <person name="Wang T."/>
        </authorList>
    </citation>
    <scope>NUCLEOTIDE SEQUENCE [LARGE SCALE GENOMIC DNA]</scope>
    <source>
        <strain evidence="1 2">GL-C-18</strain>
    </source>
</reference>
<keyword evidence="2" id="KW-1185">Reference proteome</keyword>
<organism evidence="1 2">
    <name type="scientific">Allosphingosinicella deserti</name>
    <dbReference type="NCBI Taxonomy" id="2116704"/>
    <lineage>
        <taxon>Bacteria</taxon>
        <taxon>Pseudomonadati</taxon>
        <taxon>Pseudomonadota</taxon>
        <taxon>Alphaproteobacteria</taxon>
        <taxon>Sphingomonadales</taxon>
        <taxon>Sphingomonadaceae</taxon>
        <taxon>Allosphingosinicella</taxon>
    </lineage>
</organism>